<dbReference type="RefSeq" id="WP_013175998.1">
    <property type="nucleotide sequence ID" value="NC_014220.1"/>
</dbReference>
<dbReference type="NCBIfam" id="NF003843">
    <property type="entry name" value="PRK05422.1"/>
    <property type="match status" value="1"/>
</dbReference>
<dbReference type="Proteomes" id="UP000000378">
    <property type="component" value="Chromosome"/>
</dbReference>
<organism evidence="4 5">
    <name type="scientific">Syntrophothermus lipocalidus (strain DSM 12680 / TGB-C1)</name>
    <dbReference type="NCBI Taxonomy" id="643648"/>
    <lineage>
        <taxon>Bacteria</taxon>
        <taxon>Bacillati</taxon>
        <taxon>Bacillota</taxon>
        <taxon>Clostridia</taxon>
        <taxon>Eubacteriales</taxon>
        <taxon>Syntrophomonadaceae</taxon>
        <taxon>Syntrophothermus</taxon>
    </lineage>
</organism>
<protein>
    <recommendedName>
        <fullName evidence="3">SsrA-binding protein</fullName>
    </recommendedName>
    <alternativeName>
        <fullName evidence="3">Small protein B</fullName>
    </alternativeName>
</protein>
<dbReference type="NCBIfam" id="TIGR00086">
    <property type="entry name" value="smpB"/>
    <property type="match status" value="1"/>
</dbReference>
<dbReference type="eggNOG" id="COG0691">
    <property type="taxonomic scope" value="Bacteria"/>
</dbReference>
<dbReference type="InterPro" id="IPR000037">
    <property type="entry name" value="SsrA-bd_prot"/>
</dbReference>
<dbReference type="Gene3D" id="2.40.280.10">
    <property type="match status" value="1"/>
</dbReference>
<proteinExistence type="inferred from homology"/>
<evidence type="ECO:0000313" key="4">
    <source>
        <dbReference type="EMBL" id="ADI02596.1"/>
    </source>
</evidence>
<comment type="similarity">
    <text evidence="3">Belongs to the SmpB family.</text>
</comment>
<dbReference type="CDD" id="cd09294">
    <property type="entry name" value="SmpB"/>
    <property type="match status" value="1"/>
</dbReference>
<dbReference type="InterPro" id="IPR020081">
    <property type="entry name" value="SsrA-bd_prot_CS"/>
</dbReference>
<name>D7CPG1_SYNLT</name>
<reference evidence="5" key="1">
    <citation type="journal article" date="2010" name="Stand. Genomic Sci.">
        <title>Complete genome sequence of Syntrophothermus lipocalidus type strain (TGB-C1T).</title>
        <authorList>
            <consortium name="US DOE Joint Genome Institute (JGI-PGF)"/>
            <person name="Djao O."/>
            <person name="Zhang X."/>
            <person name="Lucas S."/>
            <person name="Lapidus A."/>
            <person name="Glavina Del Rio T."/>
            <person name="Nolan M."/>
            <person name="Tice H."/>
            <person name="Cheng J."/>
            <person name="Han C."/>
            <person name="Tapia R."/>
            <person name="Goodwin L."/>
            <person name="Pitluck S."/>
            <person name="Liolios K."/>
            <person name="Ivanova N."/>
            <person name="Mavromatis K."/>
            <person name="Mikhailova N."/>
            <person name="Ovchinnikova G."/>
            <person name="Pati A."/>
            <person name="Brambilla E."/>
            <person name="Chen A."/>
            <person name="Palaniappan K."/>
            <person name="Land M."/>
            <person name="Hauser L."/>
            <person name="Chang Y."/>
            <person name="Jeffries C."/>
            <person name="Rohde M."/>
            <person name="Sikorski J."/>
            <person name="Spring S."/>
            <person name="Goker M."/>
            <person name="Detter J."/>
            <person name="Woyke T."/>
            <person name="Bristow J."/>
            <person name="Eisen J."/>
            <person name="Markowitz V."/>
            <person name="Hugenholtz P."/>
            <person name="Kyrpides N."/>
            <person name="Klenk H."/>
        </authorList>
    </citation>
    <scope>NUCLEOTIDE SEQUENCE [LARGE SCALE GENOMIC DNA]</scope>
    <source>
        <strain evidence="5">DSM 12680 / TGB-C1</strain>
    </source>
</reference>
<dbReference type="STRING" id="643648.Slip_1841"/>
<dbReference type="EMBL" id="CP002048">
    <property type="protein sequence ID" value="ADI02596.1"/>
    <property type="molecule type" value="Genomic_DNA"/>
</dbReference>
<dbReference type="HOGENOM" id="CLU_108953_0_0_9"/>
<keyword evidence="5" id="KW-1185">Reference proteome</keyword>
<dbReference type="Pfam" id="PF01668">
    <property type="entry name" value="SmpB"/>
    <property type="match status" value="1"/>
</dbReference>
<dbReference type="PANTHER" id="PTHR30308:SF2">
    <property type="entry name" value="SSRA-BINDING PROTEIN"/>
    <property type="match status" value="1"/>
</dbReference>
<dbReference type="HAMAP" id="MF_00023">
    <property type="entry name" value="SmpB"/>
    <property type="match status" value="1"/>
</dbReference>
<dbReference type="KEGG" id="slp:Slip_1841"/>
<comment type="subcellular location">
    <subcellularLocation>
        <location evidence="3">Cytoplasm</location>
    </subcellularLocation>
    <text evidence="3">The tmRNA-SmpB complex associates with stalled 70S ribosomes.</text>
</comment>
<dbReference type="OrthoDB" id="9805462at2"/>
<dbReference type="PROSITE" id="PS01317">
    <property type="entry name" value="SSRP"/>
    <property type="match status" value="1"/>
</dbReference>
<reference evidence="4 5" key="2">
    <citation type="journal article" date="2010" name="Stand. Genomic Sci.">
        <title>Complete genome sequence of Syntrophothermus lipocalidus type strain (TGB-C1).</title>
        <authorList>
            <person name="Djao O.D."/>
            <person name="Zhang X."/>
            <person name="Lucas S."/>
            <person name="Lapidus A."/>
            <person name="Del Rio T.G."/>
            <person name="Nolan M."/>
            <person name="Tice H."/>
            <person name="Cheng J.F."/>
            <person name="Han C."/>
            <person name="Tapia R."/>
            <person name="Goodwin L."/>
            <person name="Pitluck S."/>
            <person name="Liolios K."/>
            <person name="Ivanova N."/>
            <person name="Mavromatis K."/>
            <person name="Mikhailova N."/>
            <person name="Ovchinnikova G."/>
            <person name="Pati A."/>
            <person name="Brambilla E."/>
            <person name="Chen A."/>
            <person name="Palaniappan K."/>
            <person name="Land M."/>
            <person name="Hauser L."/>
            <person name="Chang Y.J."/>
            <person name="Jeffries C.D."/>
            <person name="Rohde M."/>
            <person name="Sikorski J."/>
            <person name="Spring S."/>
            <person name="Goker M."/>
            <person name="Detter J.C."/>
            <person name="Woyke T."/>
            <person name="Bristow J."/>
            <person name="Eisen J.A."/>
            <person name="Markowitz V."/>
            <person name="Hugenholtz P."/>
            <person name="Kyrpides N.C."/>
            <person name="Klenk H.P."/>
        </authorList>
    </citation>
    <scope>NUCLEOTIDE SEQUENCE [LARGE SCALE GENOMIC DNA]</scope>
    <source>
        <strain evidence="5">DSM 12680 / TGB-C1</strain>
    </source>
</reference>
<dbReference type="GO" id="GO:0070930">
    <property type="term" value="P:trans-translation-dependent protein tagging"/>
    <property type="evidence" value="ECO:0007669"/>
    <property type="project" value="TreeGrafter"/>
</dbReference>
<dbReference type="GO" id="GO:0005829">
    <property type="term" value="C:cytosol"/>
    <property type="evidence" value="ECO:0007669"/>
    <property type="project" value="TreeGrafter"/>
</dbReference>
<dbReference type="SUPFAM" id="SSF74982">
    <property type="entry name" value="Small protein B (SmpB)"/>
    <property type="match status" value="1"/>
</dbReference>
<evidence type="ECO:0000256" key="1">
    <source>
        <dbReference type="ARBA" id="ARBA00022490"/>
    </source>
</evidence>
<dbReference type="PANTHER" id="PTHR30308">
    <property type="entry name" value="TMRNA-BINDING COMPONENT OF TRANS-TRANSLATION TAGGING COMPLEX"/>
    <property type="match status" value="1"/>
</dbReference>
<dbReference type="AlphaFoldDB" id="D7CPG1"/>
<comment type="function">
    <text evidence="3">Required for rescue of stalled ribosomes mediated by trans-translation. Binds to transfer-messenger RNA (tmRNA), required for stable association of tmRNA with ribosomes. tmRNA and SmpB together mimic tRNA shape, replacing the anticodon stem-loop with SmpB. tmRNA is encoded by the ssrA gene; the 2 termini fold to resemble tRNA(Ala) and it encodes a 'tag peptide', a short internal open reading frame. During trans-translation Ala-aminoacylated tmRNA acts like a tRNA, entering the A-site of stalled ribosomes, displacing the stalled mRNA. The ribosome then switches to translate the ORF on the tmRNA; the nascent peptide is terminated with the 'tag peptide' encoded by the tmRNA and targeted for degradation. The ribosome is freed to recommence translation, which seems to be the essential function of trans-translation.</text>
</comment>
<dbReference type="InterPro" id="IPR023620">
    <property type="entry name" value="SmpB"/>
</dbReference>
<evidence type="ECO:0000256" key="3">
    <source>
        <dbReference type="HAMAP-Rule" id="MF_00023"/>
    </source>
</evidence>
<dbReference type="GO" id="GO:0003723">
    <property type="term" value="F:RNA binding"/>
    <property type="evidence" value="ECO:0007669"/>
    <property type="project" value="UniProtKB-UniRule"/>
</dbReference>
<accession>D7CPG1</accession>
<evidence type="ECO:0000313" key="5">
    <source>
        <dbReference type="Proteomes" id="UP000000378"/>
    </source>
</evidence>
<dbReference type="GO" id="GO:0070929">
    <property type="term" value="P:trans-translation"/>
    <property type="evidence" value="ECO:0007669"/>
    <property type="project" value="UniProtKB-UniRule"/>
</dbReference>
<sequence>MSKEGYKVVIENRKARHNYHIEETYEAGLCLVGTEVKSLREGKGNIQDAYAEVKDGEVWVNNFHISPYEKGNRFNHEPKRPKKLLLHRREINRLYGLVQKKGYTLVPLRIYFKDGKAKMALAVARGKKMHDKREDMVARDVKREIERAMKAK</sequence>
<evidence type="ECO:0000256" key="2">
    <source>
        <dbReference type="ARBA" id="ARBA00022884"/>
    </source>
</evidence>
<keyword evidence="1 3" id="KW-0963">Cytoplasm</keyword>
<keyword evidence="2 3" id="KW-0694">RNA-binding</keyword>
<gene>
    <name evidence="3" type="primary">smpB</name>
    <name evidence="4" type="ordered locus">Slip_1841</name>
</gene>